<reference evidence="1" key="1">
    <citation type="submission" date="2019-08" db="EMBL/GenBank/DDBJ databases">
        <authorList>
            <person name="Kucharzyk K."/>
            <person name="Murdoch R.W."/>
            <person name="Higgins S."/>
            <person name="Loffler F."/>
        </authorList>
    </citation>
    <scope>NUCLEOTIDE SEQUENCE</scope>
</reference>
<dbReference type="AlphaFoldDB" id="A0A645BX67"/>
<protein>
    <submittedName>
        <fullName evidence="1">Uncharacterized protein</fullName>
    </submittedName>
</protein>
<accession>A0A645BX67</accession>
<name>A0A645BX67_9ZZZZ</name>
<organism evidence="1">
    <name type="scientific">bioreactor metagenome</name>
    <dbReference type="NCBI Taxonomy" id="1076179"/>
    <lineage>
        <taxon>unclassified sequences</taxon>
        <taxon>metagenomes</taxon>
        <taxon>ecological metagenomes</taxon>
    </lineage>
</organism>
<evidence type="ECO:0000313" key="1">
    <source>
        <dbReference type="EMBL" id="MPM70106.1"/>
    </source>
</evidence>
<proteinExistence type="predicted"/>
<dbReference type="EMBL" id="VSSQ01023278">
    <property type="protein sequence ID" value="MPM70106.1"/>
    <property type="molecule type" value="Genomic_DNA"/>
</dbReference>
<sequence length="123" mass="14110">MLFDLDESLFETQADFIVHFVHRVQKVPSGGQQIRLLFRKESESFGNAVIFLDRTHIDRPQLLDVLFQLFHLACRLFGLLGQLMVLFCRFKAEPVLLAQMRKVMVDGDFIAPGICFQLGVLTP</sequence>
<comment type="caution">
    <text evidence="1">The sequence shown here is derived from an EMBL/GenBank/DDBJ whole genome shotgun (WGS) entry which is preliminary data.</text>
</comment>
<gene>
    <name evidence="1" type="ORF">SDC9_117058</name>
</gene>